<evidence type="ECO:0000256" key="7">
    <source>
        <dbReference type="PROSITE-ProRule" id="PRU10007"/>
    </source>
</evidence>
<dbReference type="SUPFAM" id="SSF53720">
    <property type="entry name" value="ALDH-like"/>
    <property type="match status" value="1"/>
</dbReference>
<comment type="pathway">
    <text evidence="1">Amino-acid degradation; L-proline degradation into L-glutamate; L-glutamate from L-proline: step 2/2.</text>
</comment>
<dbReference type="RefSeq" id="WP_213102161.1">
    <property type="nucleotide sequence ID" value="NZ_JAGYPM010000002.1"/>
</dbReference>
<evidence type="ECO:0000313" key="11">
    <source>
        <dbReference type="Proteomes" id="UP000681027"/>
    </source>
</evidence>
<keyword evidence="3 8" id="KW-0560">Oxidoreductase</keyword>
<feature type="non-terminal residue" evidence="10">
    <location>
        <position position="478"/>
    </location>
</feature>
<keyword evidence="4" id="KW-0520">NAD</keyword>
<dbReference type="Proteomes" id="UP000681027">
    <property type="component" value="Unassembled WGS sequence"/>
</dbReference>
<evidence type="ECO:0000256" key="5">
    <source>
        <dbReference type="ARBA" id="ARBA00048142"/>
    </source>
</evidence>
<evidence type="ECO:0000256" key="3">
    <source>
        <dbReference type="ARBA" id="ARBA00023002"/>
    </source>
</evidence>
<dbReference type="InterPro" id="IPR029510">
    <property type="entry name" value="Ald_DH_CS_GLU"/>
</dbReference>
<protein>
    <recommendedName>
        <fullName evidence="2 6">L-glutamate gamma-semialdehyde dehydrogenase</fullName>
        <ecNumber evidence="2 6">1.2.1.88</ecNumber>
    </recommendedName>
</protein>
<dbReference type="InterPro" id="IPR015590">
    <property type="entry name" value="Aldehyde_DH_dom"/>
</dbReference>
<dbReference type="GO" id="GO:0003842">
    <property type="term" value="F:L-glutamate gamma-semialdehyde dehydrogenase activity"/>
    <property type="evidence" value="ECO:0007669"/>
    <property type="project" value="UniProtKB-EC"/>
</dbReference>
<reference evidence="10 11" key="1">
    <citation type="submission" date="2021-05" db="EMBL/GenBank/DDBJ databases">
        <title>Novel Bacillus species.</title>
        <authorList>
            <person name="Liu G."/>
        </authorList>
    </citation>
    <scope>NUCLEOTIDE SEQUENCE [LARGE SCALE GENOMIC DNA]</scope>
    <source>
        <strain evidence="10 11">FJAT-49705</strain>
    </source>
</reference>
<comment type="similarity">
    <text evidence="8">Belongs to the aldehyde dehydrogenase family.</text>
</comment>
<dbReference type="PANTHER" id="PTHR42862">
    <property type="entry name" value="DELTA-1-PYRROLINE-5-CARBOXYLATE DEHYDROGENASE 1, ISOFORM A-RELATED"/>
    <property type="match status" value="1"/>
</dbReference>
<dbReference type="InterPro" id="IPR016163">
    <property type="entry name" value="Ald_DH_C"/>
</dbReference>
<dbReference type="InterPro" id="IPR050485">
    <property type="entry name" value="Proline_metab_enzyme"/>
</dbReference>
<feature type="active site" evidence="7">
    <location>
        <position position="286"/>
    </location>
</feature>
<name>A0ABS5NSD7_9BACI</name>
<comment type="catalytic activity">
    <reaction evidence="5">
        <text>L-glutamate 5-semialdehyde + NAD(+) + H2O = L-glutamate + NADH + 2 H(+)</text>
        <dbReference type="Rhea" id="RHEA:30235"/>
        <dbReference type="ChEBI" id="CHEBI:15377"/>
        <dbReference type="ChEBI" id="CHEBI:15378"/>
        <dbReference type="ChEBI" id="CHEBI:29985"/>
        <dbReference type="ChEBI" id="CHEBI:57540"/>
        <dbReference type="ChEBI" id="CHEBI:57945"/>
        <dbReference type="ChEBI" id="CHEBI:58066"/>
        <dbReference type="EC" id="1.2.1.88"/>
    </reaction>
</comment>
<comment type="caution">
    <text evidence="10">The sequence shown here is derived from an EMBL/GenBank/DDBJ whole genome shotgun (WGS) entry which is preliminary data.</text>
</comment>
<keyword evidence="11" id="KW-1185">Reference proteome</keyword>
<gene>
    <name evidence="10" type="primary">pruA</name>
    <name evidence="10" type="ORF">KHA94_11150</name>
</gene>
<dbReference type="Gene3D" id="3.40.605.10">
    <property type="entry name" value="Aldehyde Dehydrogenase, Chain A, domain 1"/>
    <property type="match status" value="1"/>
</dbReference>
<dbReference type="PROSITE" id="PS00687">
    <property type="entry name" value="ALDEHYDE_DEHYDR_GLU"/>
    <property type="match status" value="1"/>
</dbReference>
<sequence>MVQPYKHEPFTNFKLDENRQAYLAGLKTVEGYLGQDYDLVIGGERISTEDKIVSYNPANKIEVIGRVSKANRDLAEKAMQEAVEAFKTWKKVKPETRADVLFKAAAIIRRRKHEFSALLTKEAGKPWNEADADTAEAIDFLEFYARQMLKIKDGVPVNSRPNEYNRYDYIPLGVGIIISPWNFPLAIMAGTTVAAIVAGNTVLLKPASTTPVVAAKFVEVMEEAGLPKGVLNFVPGSGAEVGDYLVDHKDTRFISFTGSRDVGLRIFERASKVNEGQIWMKRLIAEMGGKDTIVVDKEADLELAATSIVASAFGFSGQKCSACSRAIIVEDVYDQVLNRVVELTNELTQGDPVDQNNYMATVIDQNAFDKIMSYIEIGKQEGKLMTGGEGDDSKGYFIKPTVFADLSPDARIMKEEIFGPVVGFTKAIDFDHAIEIANDTEYGLTGAVITNNRENIQKAREDFHVGNLYFNRGCTGAI</sequence>
<accession>A0ABS5NSD7</accession>
<dbReference type="InterPro" id="IPR016160">
    <property type="entry name" value="Ald_DH_CS_CYS"/>
</dbReference>
<dbReference type="EC" id="1.2.1.88" evidence="2 6"/>
<dbReference type="NCBIfam" id="NF002852">
    <property type="entry name" value="PRK03137.1"/>
    <property type="match status" value="1"/>
</dbReference>
<dbReference type="InterPro" id="IPR016161">
    <property type="entry name" value="Ald_DH/histidinol_DH"/>
</dbReference>
<dbReference type="CDD" id="cd07124">
    <property type="entry name" value="ALDH_PutA-P5CDH-RocA"/>
    <property type="match status" value="1"/>
</dbReference>
<dbReference type="Gene3D" id="3.40.309.10">
    <property type="entry name" value="Aldehyde Dehydrogenase, Chain A, domain 2"/>
    <property type="match status" value="1"/>
</dbReference>
<dbReference type="PANTHER" id="PTHR42862:SF1">
    <property type="entry name" value="DELTA-1-PYRROLINE-5-CARBOXYLATE DEHYDROGENASE 2, ISOFORM A-RELATED"/>
    <property type="match status" value="1"/>
</dbReference>
<dbReference type="Pfam" id="PF00171">
    <property type="entry name" value="Aldedh"/>
    <property type="match status" value="1"/>
</dbReference>
<organism evidence="10 11">
    <name type="scientific">Cytobacillus citreus</name>
    <dbReference type="NCBI Taxonomy" id="2833586"/>
    <lineage>
        <taxon>Bacteria</taxon>
        <taxon>Bacillati</taxon>
        <taxon>Bacillota</taxon>
        <taxon>Bacilli</taxon>
        <taxon>Bacillales</taxon>
        <taxon>Bacillaceae</taxon>
        <taxon>Cytobacillus</taxon>
    </lineage>
</organism>
<evidence type="ECO:0000259" key="9">
    <source>
        <dbReference type="Pfam" id="PF00171"/>
    </source>
</evidence>
<dbReference type="PROSITE" id="PS00070">
    <property type="entry name" value="ALDEHYDE_DEHYDR_CYS"/>
    <property type="match status" value="1"/>
</dbReference>
<evidence type="ECO:0000256" key="2">
    <source>
        <dbReference type="ARBA" id="ARBA00012884"/>
    </source>
</evidence>
<evidence type="ECO:0000256" key="8">
    <source>
        <dbReference type="RuleBase" id="RU003345"/>
    </source>
</evidence>
<evidence type="ECO:0000256" key="6">
    <source>
        <dbReference type="NCBIfam" id="TIGR01237"/>
    </source>
</evidence>
<dbReference type="EMBL" id="JAGYPM010000002">
    <property type="protein sequence ID" value="MBS4190741.1"/>
    <property type="molecule type" value="Genomic_DNA"/>
</dbReference>
<evidence type="ECO:0000256" key="1">
    <source>
        <dbReference type="ARBA" id="ARBA00004786"/>
    </source>
</evidence>
<feature type="domain" description="Aldehyde dehydrogenase" evidence="9">
    <location>
        <begin position="49"/>
        <end position="477"/>
    </location>
</feature>
<dbReference type="InterPro" id="IPR005932">
    <property type="entry name" value="RocA"/>
</dbReference>
<evidence type="ECO:0000313" key="10">
    <source>
        <dbReference type="EMBL" id="MBS4190741.1"/>
    </source>
</evidence>
<evidence type="ECO:0000256" key="4">
    <source>
        <dbReference type="ARBA" id="ARBA00023027"/>
    </source>
</evidence>
<dbReference type="NCBIfam" id="TIGR01237">
    <property type="entry name" value="D1pyr5carbox2"/>
    <property type="match status" value="1"/>
</dbReference>
<proteinExistence type="inferred from homology"/>
<dbReference type="InterPro" id="IPR016162">
    <property type="entry name" value="Ald_DH_N"/>
</dbReference>